<protein>
    <submittedName>
        <fullName evidence="1">Uncharacterized protein</fullName>
    </submittedName>
</protein>
<proteinExistence type="predicted"/>
<comment type="caution">
    <text evidence="1">The sequence shown here is derived from an EMBL/GenBank/DDBJ whole genome shotgun (WGS) entry which is preliminary data.</text>
</comment>
<dbReference type="EMBL" id="CAXKWB010014692">
    <property type="protein sequence ID" value="CAL4111479.1"/>
    <property type="molecule type" value="Genomic_DNA"/>
</dbReference>
<name>A0AAV2R1B2_MEGNR</name>
<evidence type="ECO:0000313" key="1">
    <source>
        <dbReference type="EMBL" id="CAL4111479.1"/>
    </source>
</evidence>
<keyword evidence="2" id="KW-1185">Reference proteome</keyword>
<dbReference type="AlphaFoldDB" id="A0AAV2R1B2"/>
<dbReference type="Proteomes" id="UP001497623">
    <property type="component" value="Unassembled WGS sequence"/>
</dbReference>
<accession>A0AAV2R1B2</accession>
<gene>
    <name evidence="1" type="ORF">MNOR_LOCUS19656</name>
</gene>
<reference evidence="1 2" key="1">
    <citation type="submission" date="2024-05" db="EMBL/GenBank/DDBJ databases">
        <authorList>
            <person name="Wallberg A."/>
        </authorList>
    </citation>
    <scope>NUCLEOTIDE SEQUENCE [LARGE SCALE GENOMIC DNA]</scope>
</reference>
<evidence type="ECO:0000313" key="2">
    <source>
        <dbReference type="Proteomes" id="UP001497623"/>
    </source>
</evidence>
<organism evidence="1 2">
    <name type="scientific">Meganyctiphanes norvegica</name>
    <name type="common">Northern krill</name>
    <name type="synonym">Thysanopoda norvegica</name>
    <dbReference type="NCBI Taxonomy" id="48144"/>
    <lineage>
        <taxon>Eukaryota</taxon>
        <taxon>Metazoa</taxon>
        <taxon>Ecdysozoa</taxon>
        <taxon>Arthropoda</taxon>
        <taxon>Crustacea</taxon>
        <taxon>Multicrustacea</taxon>
        <taxon>Malacostraca</taxon>
        <taxon>Eumalacostraca</taxon>
        <taxon>Eucarida</taxon>
        <taxon>Euphausiacea</taxon>
        <taxon>Euphausiidae</taxon>
        <taxon>Meganyctiphanes</taxon>
    </lineage>
</organism>
<sequence length="102" mass="11344">MSFVFANSNKGDACSVRQFPIELLLNIFLNESGLDCVIFFDVNMIFLSNVGSSESVYAGEVLLFLFKLESCKLLFKFIDLYTGKFPNSTDFNIGEVCVASVT</sequence>